<accession>A0AAW8DHV2</accession>
<sequence>MANYSVTAEQLTEGALVLVRGKLGFARLTRLIEGAELQASDARRAQNGMNPVGVPHTTATVTGAEVICKDSANPTLEERFVAERRYASKKRPETGANYSIDSKGRNLPVIAIPNGDGQVTQDTSGQELAQGLDVTLVLRVYKPKTYNKRGLALEQVIVNEPVKYYGGNASTAELASRGIVFAAPPQAVQAGQNAPVGEAAPIDATNVADAGTGTVIDENGFAFPAPAAVTVQAAQPVQAQAHPVGTAAPVAAQPIAQAPAQPAETPDEQIARLMRENAALKDAGSAIGAPAPGNPWSDDDQNVAPAGITYRT</sequence>
<dbReference type="EMBL" id="JAUSTF010000004">
    <property type="protein sequence ID" value="MDQ0180817.1"/>
    <property type="molecule type" value="Genomic_DNA"/>
</dbReference>
<keyword evidence="4" id="KW-1185">Reference proteome</keyword>
<dbReference type="Proteomes" id="UP001230951">
    <property type="component" value="Unassembled WGS sequence"/>
</dbReference>
<evidence type="ECO:0000313" key="5">
    <source>
        <dbReference type="Proteomes" id="UP001242995"/>
    </source>
</evidence>
<name>A0AAW8DHV2_9MICC</name>
<evidence type="ECO:0000313" key="3">
    <source>
        <dbReference type="EMBL" id="MDQ0180817.1"/>
    </source>
</evidence>
<dbReference type="AlphaFoldDB" id="A0AAW8DHV2"/>
<organism evidence="2 5">
    <name type="scientific">Arthrobacter bambusae</name>
    <dbReference type="NCBI Taxonomy" id="1338426"/>
    <lineage>
        <taxon>Bacteria</taxon>
        <taxon>Bacillati</taxon>
        <taxon>Actinomycetota</taxon>
        <taxon>Actinomycetes</taxon>
        <taxon>Micrococcales</taxon>
        <taxon>Micrococcaceae</taxon>
        <taxon>Arthrobacter</taxon>
    </lineage>
</organism>
<dbReference type="RefSeq" id="WP_306960652.1">
    <property type="nucleotide sequence ID" value="NZ_JAUSRG010000003.1"/>
</dbReference>
<evidence type="ECO:0000313" key="4">
    <source>
        <dbReference type="Proteomes" id="UP001230951"/>
    </source>
</evidence>
<comment type="caution">
    <text evidence="2">The sequence shown here is derived from an EMBL/GenBank/DDBJ whole genome shotgun (WGS) entry which is preliminary data.</text>
</comment>
<evidence type="ECO:0000313" key="2">
    <source>
        <dbReference type="EMBL" id="MDP9904754.1"/>
    </source>
</evidence>
<gene>
    <name evidence="2" type="ORF">J2S90_001709</name>
    <name evidence="3" type="ORF">J2S93_002244</name>
</gene>
<evidence type="ECO:0000256" key="1">
    <source>
        <dbReference type="SAM" id="MobiDB-lite"/>
    </source>
</evidence>
<proteinExistence type="predicted"/>
<feature type="region of interest" description="Disordered" evidence="1">
    <location>
        <begin position="285"/>
        <end position="312"/>
    </location>
</feature>
<dbReference type="Proteomes" id="UP001242995">
    <property type="component" value="Unassembled WGS sequence"/>
</dbReference>
<reference evidence="2 4" key="1">
    <citation type="submission" date="2023-07" db="EMBL/GenBank/DDBJ databases">
        <title>Sorghum-associated microbial communities from plants grown in Nebraska, USA.</title>
        <authorList>
            <person name="Schachtman D."/>
        </authorList>
    </citation>
    <scope>NUCLEOTIDE SEQUENCE</scope>
    <source>
        <strain evidence="2">DS1006</strain>
        <strain evidence="3 4">DS1016</strain>
    </source>
</reference>
<protein>
    <submittedName>
        <fullName evidence="2">Uncharacterized protein</fullName>
    </submittedName>
</protein>
<dbReference type="EMBL" id="JAUSRG010000003">
    <property type="protein sequence ID" value="MDP9904754.1"/>
    <property type="molecule type" value="Genomic_DNA"/>
</dbReference>